<reference evidence="1" key="1">
    <citation type="submission" date="2014-11" db="EMBL/GenBank/DDBJ databases">
        <authorList>
            <person name="Amaro Gonzalez C."/>
        </authorList>
    </citation>
    <scope>NUCLEOTIDE SEQUENCE</scope>
</reference>
<dbReference type="EMBL" id="GBXM01072261">
    <property type="protein sequence ID" value="JAH36316.1"/>
    <property type="molecule type" value="Transcribed_RNA"/>
</dbReference>
<protein>
    <submittedName>
        <fullName evidence="1">Uncharacterized protein</fullName>
    </submittedName>
</protein>
<reference evidence="1" key="2">
    <citation type="journal article" date="2015" name="Fish Shellfish Immunol.">
        <title>Early steps in the European eel (Anguilla anguilla)-Vibrio vulnificus interaction in the gills: Role of the RtxA13 toxin.</title>
        <authorList>
            <person name="Callol A."/>
            <person name="Pajuelo D."/>
            <person name="Ebbesson L."/>
            <person name="Teles M."/>
            <person name="MacKenzie S."/>
            <person name="Amaro C."/>
        </authorList>
    </citation>
    <scope>NUCLEOTIDE SEQUENCE</scope>
</reference>
<sequence>MNITYEMNISIKMVAKGEIRSYEQNYCKNFRENFIDL</sequence>
<dbReference type="AlphaFoldDB" id="A0A0E9S4X6"/>
<name>A0A0E9S4X6_ANGAN</name>
<proteinExistence type="predicted"/>
<evidence type="ECO:0000313" key="1">
    <source>
        <dbReference type="EMBL" id="JAH36316.1"/>
    </source>
</evidence>
<organism evidence="1">
    <name type="scientific">Anguilla anguilla</name>
    <name type="common">European freshwater eel</name>
    <name type="synonym">Muraena anguilla</name>
    <dbReference type="NCBI Taxonomy" id="7936"/>
    <lineage>
        <taxon>Eukaryota</taxon>
        <taxon>Metazoa</taxon>
        <taxon>Chordata</taxon>
        <taxon>Craniata</taxon>
        <taxon>Vertebrata</taxon>
        <taxon>Euteleostomi</taxon>
        <taxon>Actinopterygii</taxon>
        <taxon>Neopterygii</taxon>
        <taxon>Teleostei</taxon>
        <taxon>Anguilliformes</taxon>
        <taxon>Anguillidae</taxon>
        <taxon>Anguilla</taxon>
    </lineage>
</organism>
<accession>A0A0E9S4X6</accession>